<evidence type="ECO:0000313" key="2">
    <source>
        <dbReference type="Proteomes" id="UP000190135"/>
    </source>
</evidence>
<dbReference type="RefSeq" id="WP_078708264.1">
    <property type="nucleotide sequence ID" value="NZ_FUXL01000006.1"/>
</dbReference>
<dbReference type="Gene3D" id="1.10.600.10">
    <property type="entry name" value="Farnesyl Diphosphate Synthase"/>
    <property type="match status" value="1"/>
</dbReference>
<organism evidence="1 2">
    <name type="scientific">Consotaella salsifontis</name>
    <dbReference type="NCBI Taxonomy" id="1365950"/>
    <lineage>
        <taxon>Bacteria</taxon>
        <taxon>Pseudomonadati</taxon>
        <taxon>Pseudomonadota</taxon>
        <taxon>Alphaproteobacteria</taxon>
        <taxon>Hyphomicrobiales</taxon>
        <taxon>Aurantimonadaceae</taxon>
        <taxon>Consotaella</taxon>
    </lineage>
</organism>
<dbReference type="Proteomes" id="UP000190135">
    <property type="component" value="Unassembled WGS sequence"/>
</dbReference>
<dbReference type="InterPro" id="IPR002060">
    <property type="entry name" value="Squ/phyt_synthse"/>
</dbReference>
<evidence type="ECO:0000313" key="1">
    <source>
        <dbReference type="EMBL" id="SKA10740.1"/>
    </source>
</evidence>
<dbReference type="AlphaFoldDB" id="A0A1T4R3Y1"/>
<name>A0A1T4R3Y1_9HYPH</name>
<dbReference type="InterPro" id="IPR008949">
    <property type="entry name" value="Isoprenoid_synthase_dom_sf"/>
</dbReference>
<dbReference type="EMBL" id="FUXL01000006">
    <property type="protein sequence ID" value="SKA10740.1"/>
    <property type="molecule type" value="Genomic_DNA"/>
</dbReference>
<gene>
    <name evidence="1" type="ORF">SAMN05428963_1063</name>
</gene>
<proteinExistence type="predicted"/>
<dbReference type="SUPFAM" id="SSF48576">
    <property type="entry name" value="Terpenoid synthases"/>
    <property type="match status" value="1"/>
</dbReference>
<dbReference type="OrthoDB" id="9814909at2"/>
<protein>
    <submittedName>
        <fullName evidence="1">Phytoene synthase</fullName>
    </submittedName>
</protein>
<dbReference type="STRING" id="1365950.SAMN05428963_1063"/>
<accession>A0A1T4R3Y1</accession>
<sequence>MTADFQPSTDLVRDEDPDRALSTLFAIVEKRDSLNALYAFNIETGRVRDRVSQPLPGEIRLQWWRDTVVGAAGEAGEGGAGNPYAEALVETIKRHDLPLDAFDRFLEARIFDLYDDPMPERSAFEAYAGETASALIMLAVMVLDRDEAAKSAEAAGHAGVAQLTAGVLQLLPLHRSRGQIFIPGDILDAAGCSPQALLAGEAEPTARAVAAMTAFGREHLAKAKSAFASLPRSIRPAFLAPMLSGLILDRISRHGLPGDGRVEAGTFRRLWEYWTAMRR</sequence>
<reference evidence="1 2" key="1">
    <citation type="submission" date="2017-02" db="EMBL/GenBank/DDBJ databases">
        <authorList>
            <person name="Peterson S.W."/>
        </authorList>
    </citation>
    <scope>NUCLEOTIDE SEQUENCE [LARGE SCALE GENOMIC DNA]</scope>
    <source>
        <strain evidence="1 2">USBA 369</strain>
    </source>
</reference>
<keyword evidence="2" id="KW-1185">Reference proteome</keyword>
<dbReference type="Pfam" id="PF00494">
    <property type="entry name" value="SQS_PSY"/>
    <property type="match status" value="1"/>
</dbReference>